<dbReference type="InterPro" id="IPR013024">
    <property type="entry name" value="GGCT-like"/>
</dbReference>
<protein>
    <submittedName>
        <fullName evidence="4">GGCT-like protein</fullName>
    </submittedName>
</protein>
<dbReference type="InterPro" id="IPR009288">
    <property type="entry name" value="AIG2-like_dom"/>
</dbReference>
<dbReference type="SUPFAM" id="SSF110857">
    <property type="entry name" value="Gamma-glutamyl cyclotransferase-like"/>
    <property type="match status" value="1"/>
</dbReference>
<sequence>MMHIGLDKSGQKSDIYHTARQERRKPKGEIQMKNKKYYIAYGSNLSVEQMADRCPDAKIAGQAVLAGWELLFRGCATIAPNPKKNTPVLVWEISERDEENLDLYEGYPNYYRKEDLNIELLREGAEPEMVTAMVYIMENDFGHRAPSRYYYKVLHDGYKAFRFPMHILEGALKECMDKDAAQRMIEEVQA</sequence>
<proteinExistence type="predicted"/>
<dbReference type="Pfam" id="PF06094">
    <property type="entry name" value="GGACT"/>
    <property type="match status" value="1"/>
</dbReference>
<dbReference type="CDD" id="cd06661">
    <property type="entry name" value="GGCT_like"/>
    <property type="match status" value="1"/>
</dbReference>
<evidence type="ECO:0000256" key="1">
    <source>
        <dbReference type="ARBA" id="ARBA00023239"/>
    </source>
</evidence>
<dbReference type="EMBL" id="BK015723">
    <property type="protein sequence ID" value="DAE21968.1"/>
    <property type="molecule type" value="Genomic_DNA"/>
</dbReference>
<reference evidence="4" key="1">
    <citation type="journal article" date="2021" name="Proc. Natl. Acad. Sci. U.S.A.">
        <title>A Catalog of Tens of Thousands of Viruses from Human Metagenomes Reveals Hidden Associations with Chronic Diseases.</title>
        <authorList>
            <person name="Tisza M.J."/>
            <person name="Buck C.B."/>
        </authorList>
    </citation>
    <scope>NUCLEOTIDE SEQUENCE</scope>
    <source>
        <strain evidence="4">CtyHC15</strain>
    </source>
</reference>
<organism evidence="4">
    <name type="scientific">Siphoviridae sp. ctyHC15</name>
    <dbReference type="NCBI Taxonomy" id="2826524"/>
    <lineage>
        <taxon>Viruses</taxon>
        <taxon>Duplodnaviria</taxon>
        <taxon>Heunggongvirae</taxon>
        <taxon>Uroviricota</taxon>
        <taxon>Caudoviricetes</taxon>
    </lineage>
</organism>
<accession>A0A8S5QSA5</accession>
<evidence type="ECO:0000256" key="2">
    <source>
        <dbReference type="SAM" id="MobiDB-lite"/>
    </source>
</evidence>
<dbReference type="PANTHER" id="PTHR12935:SF0">
    <property type="entry name" value="GAMMA-GLUTAMYLCYCLOTRANSFERASE"/>
    <property type="match status" value="1"/>
</dbReference>
<keyword evidence="1" id="KW-0456">Lyase</keyword>
<dbReference type="PANTHER" id="PTHR12935">
    <property type="entry name" value="GAMMA-GLUTAMYLCYCLOTRANSFERASE"/>
    <property type="match status" value="1"/>
</dbReference>
<evidence type="ECO:0000259" key="3">
    <source>
        <dbReference type="Pfam" id="PF06094"/>
    </source>
</evidence>
<evidence type="ECO:0000313" key="4">
    <source>
        <dbReference type="EMBL" id="DAE21968.1"/>
    </source>
</evidence>
<dbReference type="GO" id="GO:0003839">
    <property type="term" value="F:gamma-glutamylcyclotransferase activity"/>
    <property type="evidence" value="ECO:0007669"/>
    <property type="project" value="InterPro"/>
</dbReference>
<name>A0A8S5QSA5_9CAUD</name>
<feature type="region of interest" description="Disordered" evidence="2">
    <location>
        <begin position="1"/>
        <end position="27"/>
    </location>
</feature>
<dbReference type="InterPro" id="IPR017939">
    <property type="entry name" value="G-Glutamylcylcotransferase"/>
</dbReference>
<feature type="domain" description="Gamma-glutamylcyclotransferase AIG2-like" evidence="3">
    <location>
        <begin position="39"/>
        <end position="139"/>
    </location>
</feature>
<dbReference type="InterPro" id="IPR036568">
    <property type="entry name" value="GGCT-like_sf"/>
</dbReference>
<dbReference type="Gene3D" id="3.10.490.10">
    <property type="entry name" value="Gamma-glutamyl cyclotransferase-like"/>
    <property type="match status" value="1"/>
</dbReference>